<name>A0A6J7GCN9_9ZZZZ</name>
<proteinExistence type="predicted"/>
<organism evidence="1">
    <name type="scientific">freshwater metagenome</name>
    <dbReference type="NCBI Taxonomy" id="449393"/>
    <lineage>
        <taxon>unclassified sequences</taxon>
        <taxon>metagenomes</taxon>
        <taxon>ecological metagenomes</taxon>
    </lineage>
</organism>
<sequence>MGSFFIDTESGRIATLRQLTFAGLADTMTPPPRPWHQIRASGDASTLWYAVLRKQERGIWLGTLVFRQGDHYPLLLQKGWEEVSVEEIAGFGPATAASQEGIGDLDDAIQALAAAEIAGHTPEIRALGGLGAAQEAGERGSDDRG</sequence>
<reference evidence="1" key="1">
    <citation type="submission" date="2020-05" db="EMBL/GenBank/DDBJ databases">
        <authorList>
            <person name="Chiriac C."/>
            <person name="Salcher M."/>
            <person name="Ghai R."/>
            <person name="Kavagutti S V."/>
        </authorList>
    </citation>
    <scope>NUCLEOTIDE SEQUENCE</scope>
</reference>
<protein>
    <submittedName>
        <fullName evidence="1">Unannotated protein</fullName>
    </submittedName>
</protein>
<gene>
    <name evidence="1" type="ORF">UFOPK3564_00881</name>
</gene>
<accession>A0A6J7GCN9</accession>
<evidence type="ECO:0000313" key="1">
    <source>
        <dbReference type="EMBL" id="CAB4905947.1"/>
    </source>
</evidence>
<dbReference type="AlphaFoldDB" id="A0A6J7GCN9"/>
<dbReference type="EMBL" id="CAFBMK010000035">
    <property type="protein sequence ID" value="CAB4905947.1"/>
    <property type="molecule type" value="Genomic_DNA"/>
</dbReference>